<dbReference type="EMBL" id="CM010716">
    <property type="protein sequence ID" value="RZC52647.1"/>
    <property type="molecule type" value="Genomic_DNA"/>
</dbReference>
<reference evidence="1 2" key="1">
    <citation type="journal article" date="2018" name="Science">
        <title>The opium poppy genome and morphinan production.</title>
        <authorList>
            <person name="Guo L."/>
            <person name="Winzer T."/>
            <person name="Yang X."/>
            <person name="Li Y."/>
            <person name="Ning Z."/>
            <person name="He Z."/>
            <person name="Teodor R."/>
            <person name="Lu Y."/>
            <person name="Bowser T.A."/>
            <person name="Graham I.A."/>
            <person name="Ye K."/>
        </authorList>
    </citation>
    <scope>NUCLEOTIDE SEQUENCE [LARGE SCALE GENOMIC DNA]</scope>
    <source>
        <strain evidence="2">cv. HN1</strain>
        <tissue evidence="1">Leaves</tissue>
    </source>
</reference>
<name>A0A4Y7IVC3_PAPSO</name>
<sequence>MYRLIQIQKPNEDFSSEWSIKHQDHRIRRKSGKHLVTLLMDLEQVGQLDELFECSNNNDYSEKVKLY</sequence>
<gene>
    <name evidence="1" type="ORF">C5167_021072</name>
</gene>
<evidence type="ECO:0000313" key="1">
    <source>
        <dbReference type="EMBL" id="RZC52647.1"/>
    </source>
</evidence>
<evidence type="ECO:0000313" key="2">
    <source>
        <dbReference type="Proteomes" id="UP000316621"/>
    </source>
</evidence>
<protein>
    <submittedName>
        <fullName evidence="1">Uncharacterized protein</fullName>
    </submittedName>
</protein>
<organism evidence="1 2">
    <name type="scientific">Papaver somniferum</name>
    <name type="common">Opium poppy</name>
    <dbReference type="NCBI Taxonomy" id="3469"/>
    <lineage>
        <taxon>Eukaryota</taxon>
        <taxon>Viridiplantae</taxon>
        <taxon>Streptophyta</taxon>
        <taxon>Embryophyta</taxon>
        <taxon>Tracheophyta</taxon>
        <taxon>Spermatophyta</taxon>
        <taxon>Magnoliopsida</taxon>
        <taxon>Ranunculales</taxon>
        <taxon>Papaveraceae</taxon>
        <taxon>Papaveroideae</taxon>
        <taxon>Papaver</taxon>
    </lineage>
</organism>
<accession>A0A4Y7IVC3</accession>
<proteinExistence type="predicted"/>
<dbReference type="AlphaFoldDB" id="A0A4Y7IVC3"/>
<dbReference type="Gramene" id="RZC52647">
    <property type="protein sequence ID" value="RZC52647"/>
    <property type="gene ID" value="C5167_021072"/>
</dbReference>
<keyword evidence="2" id="KW-1185">Reference proteome</keyword>
<dbReference type="Proteomes" id="UP000316621">
    <property type="component" value="Chromosome 2"/>
</dbReference>